<dbReference type="InterPro" id="IPR043128">
    <property type="entry name" value="Rev_trsase/Diguanyl_cyclase"/>
</dbReference>
<dbReference type="Gene3D" id="3.30.70.270">
    <property type="match status" value="1"/>
</dbReference>
<sequence length="594" mass="69813">MYAKKQWIKEAVTNSAREHLGVEKRIKQKNWFNNVCKEAVDKRNELRKKVLQNPSTSVFDRHKAQRKITNKIIRKEKRLYEKKMIEDMETNRFNPKVFFNLSGNIKKGYKSLTKILTNKSGNLITEEKQIVNEFKDFFEKLLNNGQPDDNEIEEIDYYTVEPEIEEPTQNEIDVVIDGLKNNKVSGDDGVVAELLKRGGVPLRKKLTEIIRCVRREEKIPDDWNTAIICPVYKKGNPTVTENYRGISLLDVGYKVLTTVILERINIYAKDIIGSYQCDFRKGKSTTDHIFVIRQVMEKYYEFNEELHLLFIDFRQAYDSINRKELWKGLELLGIPKKYINLVKICNEKIICKIHYLQNYSETFEVKSGLRQGDALSPTLFNLALEKIVRDTNEQRSMDIIGESVILAYADDIVVLGKTKEEIVQTTEKLVKASKSMGLCINENKTKYMMMSRNNQNTNNLLINNMKFEAVDNFKYLGINVNNNNNMHQEVNERIMCGNRCYYTIVKILKSKLLSRTSKILLYHSYLRPIVTYACETWFITKSNERKLIIFEKKVLRNIYGSRFNQETNTYERRTNDELQKLYKRPNILTFIRNK</sequence>
<proteinExistence type="predicted"/>
<organism evidence="2">
    <name type="scientific">Sipha flava</name>
    <name type="common">yellow sugarcane aphid</name>
    <dbReference type="NCBI Taxonomy" id="143950"/>
    <lineage>
        <taxon>Eukaryota</taxon>
        <taxon>Metazoa</taxon>
        <taxon>Ecdysozoa</taxon>
        <taxon>Arthropoda</taxon>
        <taxon>Hexapoda</taxon>
        <taxon>Insecta</taxon>
        <taxon>Pterygota</taxon>
        <taxon>Neoptera</taxon>
        <taxon>Paraneoptera</taxon>
        <taxon>Hemiptera</taxon>
        <taxon>Sternorrhyncha</taxon>
        <taxon>Aphidomorpha</taxon>
        <taxon>Aphidoidea</taxon>
        <taxon>Aphididae</taxon>
        <taxon>Sipha</taxon>
    </lineage>
</organism>
<dbReference type="EMBL" id="GGMS01017629">
    <property type="protein sequence ID" value="MBY86832.1"/>
    <property type="molecule type" value="Transcribed_RNA"/>
</dbReference>
<accession>A0A2S2RBL3</accession>
<dbReference type="CDD" id="cd01650">
    <property type="entry name" value="RT_nLTR_like"/>
    <property type="match status" value="1"/>
</dbReference>
<evidence type="ECO:0000313" key="2">
    <source>
        <dbReference type="EMBL" id="MBY86832.1"/>
    </source>
</evidence>
<dbReference type="PANTHER" id="PTHR47027">
    <property type="entry name" value="REVERSE TRANSCRIPTASE DOMAIN-CONTAINING PROTEIN"/>
    <property type="match status" value="1"/>
</dbReference>
<dbReference type="OrthoDB" id="6621896at2759"/>
<evidence type="ECO:0000259" key="1">
    <source>
        <dbReference type="PROSITE" id="PS50878"/>
    </source>
</evidence>
<protein>
    <submittedName>
        <fullName evidence="2">Retrovirus-related Pol polyprotein LINE-1</fullName>
    </submittedName>
</protein>
<dbReference type="InterPro" id="IPR000477">
    <property type="entry name" value="RT_dom"/>
</dbReference>
<dbReference type="SUPFAM" id="SSF56672">
    <property type="entry name" value="DNA/RNA polymerases"/>
    <property type="match status" value="1"/>
</dbReference>
<dbReference type="PANTHER" id="PTHR47027:SF20">
    <property type="entry name" value="REVERSE TRANSCRIPTASE-LIKE PROTEIN WITH RNA-DIRECTED DNA POLYMERASE DOMAIN"/>
    <property type="match status" value="1"/>
</dbReference>
<dbReference type="AlphaFoldDB" id="A0A2S2RBL3"/>
<dbReference type="PRINTS" id="PR01345">
    <property type="entry name" value="CERVTRCPTASE"/>
</dbReference>
<name>A0A2S2RBL3_9HEMI</name>
<dbReference type="PROSITE" id="PS50878">
    <property type="entry name" value="RT_POL"/>
    <property type="match status" value="1"/>
</dbReference>
<gene>
    <name evidence="2" type="primary">Pol_9</name>
    <name evidence="2" type="ORF">g.144348</name>
</gene>
<reference evidence="2" key="1">
    <citation type="submission" date="2018-04" db="EMBL/GenBank/DDBJ databases">
        <title>Transcriptome assembly of Sipha flava.</title>
        <authorList>
            <person name="Scully E.D."/>
            <person name="Geib S.M."/>
            <person name="Palmer N.A."/>
            <person name="Koch K."/>
            <person name="Bradshaw J."/>
            <person name="Heng-Moss T."/>
            <person name="Sarath G."/>
        </authorList>
    </citation>
    <scope>NUCLEOTIDE SEQUENCE</scope>
</reference>
<dbReference type="GO" id="GO:0071897">
    <property type="term" value="P:DNA biosynthetic process"/>
    <property type="evidence" value="ECO:0007669"/>
    <property type="project" value="UniProtKB-ARBA"/>
</dbReference>
<dbReference type="InterPro" id="IPR043502">
    <property type="entry name" value="DNA/RNA_pol_sf"/>
</dbReference>
<dbReference type="Pfam" id="PF00078">
    <property type="entry name" value="RVT_1"/>
    <property type="match status" value="1"/>
</dbReference>
<feature type="domain" description="Reverse transcriptase" evidence="1">
    <location>
        <begin position="212"/>
        <end position="480"/>
    </location>
</feature>